<proteinExistence type="predicted"/>
<evidence type="ECO:0000313" key="2">
    <source>
        <dbReference type="Proteomes" id="UP000308600"/>
    </source>
</evidence>
<name>A0ACD3A9V2_9AGAR</name>
<organism evidence="1 2">
    <name type="scientific">Pluteus cervinus</name>
    <dbReference type="NCBI Taxonomy" id="181527"/>
    <lineage>
        <taxon>Eukaryota</taxon>
        <taxon>Fungi</taxon>
        <taxon>Dikarya</taxon>
        <taxon>Basidiomycota</taxon>
        <taxon>Agaricomycotina</taxon>
        <taxon>Agaricomycetes</taxon>
        <taxon>Agaricomycetidae</taxon>
        <taxon>Agaricales</taxon>
        <taxon>Pluteineae</taxon>
        <taxon>Pluteaceae</taxon>
        <taxon>Pluteus</taxon>
    </lineage>
</organism>
<keyword evidence="2" id="KW-1185">Reference proteome</keyword>
<accession>A0ACD3A9V2</accession>
<sequence length="144" mass="17083">RHSDLLEHLSPEQMSEDETDTEEPSKLWRIIDVSWRSDEFSQMLRRLDTIYIENFYHQKGSNPRNDDLPPKRHQSGQKGPSRGNFLPSRASPLKGLQQNCYNPVWLNSLPKWQLKKLDIKKGDYNFSIDSQDLLRTKPGNRWRY</sequence>
<dbReference type="EMBL" id="ML208591">
    <property type="protein sequence ID" value="TFK62306.1"/>
    <property type="molecule type" value="Genomic_DNA"/>
</dbReference>
<evidence type="ECO:0000313" key="1">
    <source>
        <dbReference type="EMBL" id="TFK62306.1"/>
    </source>
</evidence>
<reference evidence="1 2" key="1">
    <citation type="journal article" date="2019" name="Nat. Ecol. Evol.">
        <title>Megaphylogeny resolves global patterns of mushroom evolution.</title>
        <authorList>
            <person name="Varga T."/>
            <person name="Krizsan K."/>
            <person name="Foldi C."/>
            <person name="Dima B."/>
            <person name="Sanchez-Garcia M."/>
            <person name="Sanchez-Ramirez S."/>
            <person name="Szollosi G.J."/>
            <person name="Szarkandi J.G."/>
            <person name="Papp V."/>
            <person name="Albert L."/>
            <person name="Andreopoulos W."/>
            <person name="Angelini C."/>
            <person name="Antonin V."/>
            <person name="Barry K.W."/>
            <person name="Bougher N.L."/>
            <person name="Buchanan P."/>
            <person name="Buyck B."/>
            <person name="Bense V."/>
            <person name="Catcheside P."/>
            <person name="Chovatia M."/>
            <person name="Cooper J."/>
            <person name="Damon W."/>
            <person name="Desjardin D."/>
            <person name="Finy P."/>
            <person name="Geml J."/>
            <person name="Haridas S."/>
            <person name="Hughes K."/>
            <person name="Justo A."/>
            <person name="Karasinski D."/>
            <person name="Kautmanova I."/>
            <person name="Kiss B."/>
            <person name="Kocsube S."/>
            <person name="Kotiranta H."/>
            <person name="LaButti K.M."/>
            <person name="Lechner B.E."/>
            <person name="Liimatainen K."/>
            <person name="Lipzen A."/>
            <person name="Lukacs Z."/>
            <person name="Mihaltcheva S."/>
            <person name="Morgado L.N."/>
            <person name="Niskanen T."/>
            <person name="Noordeloos M.E."/>
            <person name="Ohm R.A."/>
            <person name="Ortiz-Santana B."/>
            <person name="Ovrebo C."/>
            <person name="Racz N."/>
            <person name="Riley R."/>
            <person name="Savchenko A."/>
            <person name="Shiryaev A."/>
            <person name="Soop K."/>
            <person name="Spirin V."/>
            <person name="Szebenyi C."/>
            <person name="Tomsovsky M."/>
            <person name="Tulloss R.E."/>
            <person name="Uehling J."/>
            <person name="Grigoriev I.V."/>
            <person name="Vagvolgyi C."/>
            <person name="Papp T."/>
            <person name="Martin F.M."/>
            <person name="Miettinen O."/>
            <person name="Hibbett D.S."/>
            <person name="Nagy L.G."/>
        </authorList>
    </citation>
    <scope>NUCLEOTIDE SEQUENCE [LARGE SCALE GENOMIC DNA]</scope>
    <source>
        <strain evidence="1 2">NL-1719</strain>
    </source>
</reference>
<protein>
    <submittedName>
        <fullName evidence="1">Uncharacterized protein</fullName>
    </submittedName>
</protein>
<gene>
    <name evidence="1" type="ORF">BDN72DRAFT_777233</name>
</gene>
<feature type="non-terminal residue" evidence="1">
    <location>
        <position position="1"/>
    </location>
</feature>
<dbReference type="Proteomes" id="UP000308600">
    <property type="component" value="Unassembled WGS sequence"/>
</dbReference>